<feature type="compositionally biased region" description="Polar residues" evidence="1">
    <location>
        <begin position="88"/>
        <end position="102"/>
    </location>
</feature>
<feature type="compositionally biased region" description="Basic residues" evidence="1">
    <location>
        <begin position="249"/>
        <end position="259"/>
    </location>
</feature>
<evidence type="ECO:0000313" key="3">
    <source>
        <dbReference type="Proteomes" id="UP000799302"/>
    </source>
</evidence>
<feature type="compositionally biased region" description="Polar residues" evidence="1">
    <location>
        <begin position="122"/>
        <end position="136"/>
    </location>
</feature>
<feature type="region of interest" description="Disordered" evidence="1">
    <location>
        <begin position="200"/>
        <end position="298"/>
    </location>
</feature>
<evidence type="ECO:0000256" key="1">
    <source>
        <dbReference type="SAM" id="MobiDB-lite"/>
    </source>
</evidence>
<name>A0A6A6URJ6_9PEZI</name>
<dbReference type="AlphaFoldDB" id="A0A6A6URJ6"/>
<feature type="compositionally biased region" description="Low complexity" evidence="1">
    <location>
        <begin position="266"/>
        <end position="284"/>
    </location>
</feature>
<evidence type="ECO:0000313" key="2">
    <source>
        <dbReference type="EMBL" id="KAF2674862.1"/>
    </source>
</evidence>
<dbReference type="Proteomes" id="UP000799302">
    <property type="component" value="Unassembled WGS sequence"/>
</dbReference>
<accession>A0A6A6URJ6</accession>
<gene>
    <name evidence="2" type="ORF">BT63DRAFT_435886</name>
</gene>
<feature type="compositionally biased region" description="Polar residues" evidence="1">
    <location>
        <begin position="285"/>
        <end position="297"/>
    </location>
</feature>
<proteinExistence type="predicted"/>
<sequence length="352" mass="38611">MEERHQRQPASSKQGTPIELNIMSFASSYPSVPFCDPSLPHHASSHVCSGLPHRACRQPRTYELGSSPKTPVSGAKPNQRWTHRKQASHAQTRNFTIQNPPTLQEPPSVKAPPSSPLAGRSRTVTFSSNNPSTSSVRLNQQLVRDVLTKRYTQEASTNAGADSNPSGAFAESPVLGYNHFNRHHRNYSAPVSRFAYASSSQQTARLAQPVTTPKSTRPRAISFSPTDKPLPSSPASSPGSSPPEAKPSTLHHTRPRRAKPPPPTAPLRLFPMSSPPAAAERSPSVTAPLSSPTTSYRPSVHMAARISSVFEDDDEKLGLLDYLKWPLSERRRRRRSSGQGWKRLVSVMNDDE</sequence>
<organism evidence="2 3">
    <name type="scientific">Microthyrium microscopicum</name>
    <dbReference type="NCBI Taxonomy" id="703497"/>
    <lineage>
        <taxon>Eukaryota</taxon>
        <taxon>Fungi</taxon>
        <taxon>Dikarya</taxon>
        <taxon>Ascomycota</taxon>
        <taxon>Pezizomycotina</taxon>
        <taxon>Dothideomycetes</taxon>
        <taxon>Dothideomycetes incertae sedis</taxon>
        <taxon>Microthyriales</taxon>
        <taxon>Microthyriaceae</taxon>
        <taxon>Microthyrium</taxon>
    </lineage>
</organism>
<keyword evidence="3" id="KW-1185">Reference proteome</keyword>
<feature type="region of interest" description="Disordered" evidence="1">
    <location>
        <begin position="331"/>
        <end position="352"/>
    </location>
</feature>
<feature type="compositionally biased region" description="Polar residues" evidence="1">
    <location>
        <begin position="200"/>
        <end position="215"/>
    </location>
</feature>
<feature type="region of interest" description="Disordered" evidence="1">
    <location>
        <begin position="61"/>
        <end position="136"/>
    </location>
</feature>
<reference evidence="2" key="1">
    <citation type="journal article" date="2020" name="Stud. Mycol.">
        <title>101 Dothideomycetes genomes: a test case for predicting lifestyles and emergence of pathogens.</title>
        <authorList>
            <person name="Haridas S."/>
            <person name="Albert R."/>
            <person name="Binder M."/>
            <person name="Bloem J."/>
            <person name="Labutti K."/>
            <person name="Salamov A."/>
            <person name="Andreopoulos B."/>
            <person name="Baker S."/>
            <person name="Barry K."/>
            <person name="Bills G."/>
            <person name="Bluhm B."/>
            <person name="Cannon C."/>
            <person name="Castanera R."/>
            <person name="Culley D."/>
            <person name="Daum C."/>
            <person name="Ezra D."/>
            <person name="Gonzalez J."/>
            <person name="Henrissat B."/>
            <person name="Kuo A."/>
            <person name="Liang C."/>
            <person name="Lipzen A."/>
            <person name="Lutzoni F."/>
            <person name="Magnuson J."/>
            <person name="Mondo S."/>
            <person name="Nolan M."/>
            <person name="Ohm R."/>
            <person name="Pangilinan J."/>
            <person name="Park H.-J."/>
            <person name="Ramirez L."/>
            <person name="Alfaro M."/>
            <person name="Sun H."/>
            <person name="Tritt A."/>
            <person name="Yoshinaga Y."/>
            <person name="Zwiers L.-H."/>
            <person name="Turgeon B."/>
            <person name="Goodwin S."/>
            <person name="Spatafora J."/>
            <person name="Crous P."/>
            <person name="Grigoriev I."/>
        </authorList>
    </citation>
    <scope>NUCLEOTIDE SEQUENCE</scope>
    <source>
        <strain evidence="2">CBS 115976</strain>
    </source>
</reference>
<protein>
    <submittedName>
        <fullName evidence="2">Uncharacterized protein</fullName>
    </submittedName>
</protein>
<dbReference type="EMBL" id="MU004230">
    <property type="protein sequence ID" value="KAF2674862.1"/>
    <property type="molecule type" value="Genomic_DNA"/>
</dbReference>
<feature type="compositionally biased region" description="Low complexity" evidence="1">
    <location>
        <begin position="229"/>
        <end position="239"/>
    </location>
</feature>